<feature type="compositionally biased region" description="Basic and acidic residues" evidence="1">
    <location>
        <begin position="85"/>
        <end position="94"/>
    </location>
</feature>
<feature type="compositionally biased region" description="Low complexity" evidence="1">
    <location>
        <begin position="162"/>
        <end position="174"/>
    </location>
</feature>
<dbReference type="Pfam" id="PF10607">
    <property type="entry name" value="CTLH"/>
    <property type="match status" value="1"/>
</dbReference>
<dbReference type="InterPro" id="IPR013144">
    <property type="entry name" value="CRA_dom"/>
</dbReference>
<dbReference type="Proteomes" id="UP001388673">
    <property type="component" value="Unassembled WGS sequence"/>
</dbReference>
<dbReference type="RefSeq" id="XP_066804752.1">
    <property type="nucleotide sequence ID" value="XM_066944829.1"/>
</dbReference>
<name>A0AAW0Z2X0_9TREE</name>
<reference evidence="3 4" key="1">
    <citation type="journal article" date="2024" name="bioRxiv">
        <title>Comparative genomics of Cryptococcus and Kwoniella reveals pathogenesis evolution and contrasting karyotype dynamics via intercentromeric recombination or chromosome fusion.</title>
        <authorList>
            <person name="Coelho M.A."/>
            <person name="David-Palma M."/>
            <person name="Shea T."/>
            <person name="Bowers K."/>
            <person name="McGinley-Smith S."/>
            <person name="Mohammad A.W."/>
            <person name="Gnirke A."/>
            <person name="Yurkov A.M."/>
            <person name="Nowrousian M."/>
            <person name="Sun S."/>
            <person name="Cuomo C.A."/>
            <person name="Heitman J."/>
        </authorList>
    </citation>
    <scope>NUCLEOTIDE SEQUENCE [LARGE SCALE GENOMIC DNA]</scope>
    <source>
        <strain evidence="3 4">CBS 13917</strain>
    </source>
</reference>
<feature type="domain" description="CRA" evidence="2">
    <location>
        <begin position="257"/>
        <end position="357"/>
    </location>
</feature>
<dbReference type="KEGG" id="kne:92178964"/>
<dbReference type="GeneID" id="92178964"/>
<feature type="region of interest" description="Disordered" evidence="1">
    <location>
        <begin position="146"/>
        <end position="186"/>
    </location>
</feature>
<evidence type="ECO:0000313" key="4">
    <source>
        <dbReference type="Proteomes" id="UP001388673"/>
    </source>
</evidence>
<dbReference type="AlphaFoldDB" id="A0AAW0Z2X0"/>
<dbReference type="InterPro" id="IPR024964">
    <property type="entry name" value="CTLH/CRA"/>
</dbReference>
<evidence type="ECO:0000313" key="3">
    <source>
        <dbReference type="EMBL" id="KAK8864456.1"/>
    </source>
</evidence>
<accession>A0AAW0Z2X0</accession>
<keyword evidence="4" id="KW-1185">Reference proteome</keyword>
<feature type="region of interest" description="Disordered" evidence="1">
    <location>
        <begin position="33"/>
        <end position="95"/>
    </location>
</feature>
<organism evidence="3 4">
    <name type="scientific">Kwoniella newhampshirensis</name>
    <dbReference type="NCBI Taxonomy" id="1651941"/>
    <lineage>
        <taxon>Eukaryota</taxon>
        <taxon>Fungi</taxon>
        <taxon>Dikarya</taxon>
        <taxon>Basidiomycota</taxon>
        <taxon>Agaricomycotina</taxon>
        <taxon>Tremellomycetes</taxon>
        <taxon>Tremellales</taxon>
        <taxon>Cryptococcaceae</taxon>
        <taxon>Kwoniella</taxon>
    </lineage>
</organism>
<dbReference type="EMBL" id="JBCAWK010000003">
    <property type="protein sequence ID" value="KAK8864456.1"/>
    <property type="molecule type" value="Genomic_DNA"/>
</dbReference>
<feature type="compositionally biased region" description="Low complexity" evidence="1">
    <location>
        <begin position="220"/>
        <end position="243"/>
    </location>
</feature>
<evidence type="ECO:0000259" key="2">
    <source>
        <dbReference type="SMART" id="SM00757"/>
    </source>
</evidence>
<gene>
    <name evidence="3" type="ORF">IAR55_001705</name>
</gene>
<feature type="compositionally biased region" description="Low complexity" evidence="1">
    <location>
        <begin position="47"/>
        <end position="56"/>
    </location>
</feature>
<feature type="compositionally biased region" description="Acidic residues" evidence="1">
    <location>
        <begin position="62"/>
        <end position="84"/>
    </location>
</feature>
<dbReference type="SMART" id="SM00757">
    <property type="entry name" value="CRA"/>
    <property type="match status" value="1"/>
</dbReference>
<proteinExistence type="predicted"/>
<feature type="region of interest" description="Disordered" evidence="1">
    <location>
        <begin position="219"/>
        <end position="249"/>
    </location>
</feature>
<protein>
    <recommendedName>
        <fullName evidence="2">CRA domain-containing protein</fullName>
    </recommendedName>
</protein>
<evidence type="ECO:0000256" key="1">
    <source>
        <dbReference type="SAM" id="MobiDB-lite"/>
    </source>
</evidence>
<comment type="caution">
    <text evidence="3">The sequence shown here is derived from an EMBL/GenBank/DDBJ whole genome shotgun (WGS) entry which is preliminary data.</text>
</comment>
<sequence>MEAPRGFSPNMTSLHAVVLDYVTTQAYSSTAKVLATSRPLSYPPTSLPTDTTSDGPGNQGDGDGDGDETMMDLDDDGVDDDDEASSSRKTEKRPSKGVIIDQDLLDSIERRRVILNHILNGAIIRAVEGLNTYFSSVLADPPANLTSAGSSSVIQHSNGHPSHLSSTYLSSTSSRPTNGGGHPSGSISDHSLPVFLHSYHPSHVRLNLQIQQFIESFRQLTPSSPSSPSSSISSLTNSQTLNNGAGTGTISMTSSSVTLTHALTAAQGLHSEAKKLPADVRAIYLQEIKDVGALFAYTDPETSILKGFLEQSRRIALADQINSAILRSEGRSVQSQLETYARRTTAVYNVLAENGIDPRPPWTSADGQGKEQLAAFWKRQTDERFRLRDFVAQSW</sequence>
<feature type="compositionally biased region" description="Polar residues" evidence="1">
    <location>
        <begin position="146"/>
        <end position="160"/>
    </location>
</feature>